<feature type="repeat" description="PPR" evidence="3">
    <location>
        <begin position="380"/>
        <end position="414"/>
    </location>
</feature>
<dbReference type="EMBL" id="MTKT01004939">
    <property type="protein sequence ID" value="OWM69121.1"/>
    <property type="molecule type" value="Genomic_DNA"/>
</dbReference>
<dbReference type="InterPro" id="IPR046848">
    <property type="entry name" value="E_motif"/>
</dbReference>
<reference evidence="7 8" key="4">
    <citation type="submission" date="2025-04" db="UniProtKB">
        <authorList>
            <consortium name="RefSeq"/>
        </authorList>
    </citation>
    <scope>IDENTIFICATION</scope>
    <source>
        <tissue evidence="7 8">Leaf</tissue>
    </source>
</reference>
<dbReference type="FunFam" id="1.25.40.10:FF:001226">
    <property type="entry name" value="Pentatricopeptide repeat-containing protein At3g03580"/>
    <property type="match status" value="1"/>
</dbReference>
<dbReference type="Pfam" id="PF01535">
    <property type="entry name" value="PPR"/>
    <property type="match status" value="6"/>
</dbReference>
<organism evidence="4 5">
    <name type="scientific">Punica granatum</name>
    <name type="common">Pomegranate</name>
    <dbReference type="NCBI Taxonomy" id="22663"/>
    <lineage>
        <taxon>Eukaryota</taxon>
        <taxon>Viridiplantae</taxon>
        <taxon>Streptophyta</taxon>
        <taxon>Embryophyta</taxon>
        <taxon>Tracheophyta</taxon>
        <taxon>Spermatophyta</taxon>
        <taxon>Magnoliopsida</taxon>
        <taxon>eudicotyledons</taxon>
        <taxon>Gunneridae</taxon>
        <taxon>Pentapetalae</taxon>
        <taxon>rosids</taxon>
        <taxon>malvids</taxon>
        <taxon>Myrtales</taxon>
        <taxon>Lythraceae</taxon>
        <taxon>Punica</taxon>
    </lineage>
</organism>
<evidence type="ECO:0000256" key="3">
    <source>
        <dbReference type="PROSITE-ProRule" id="PRU00708"/>
    </source>
</evidence>
<dbReference type="GO" id="GO:0009451">
    <property type="term" value="P:RNA modification"/>
    <property type="evidence" value="ECO:0007669"/>
    <property type="project" value="InterPro"/>
</dbReference>
<keyword evidence="6" id="KW-1185">Reference proteome</keyword>
<evidence type="ECO:0000313" key="9">
    <source>
        <dbReference type="RefSeq" id="XP_031400954.1"/>
    </source>
</evidence>
<dbReference type="NCBIfam" id="TIGR00756">
    <property type="entry name" value="PPR"/>
    <property type="match status" value="7"/>
</dbReference>
<protein>
    <submittedName>
        <fullName evidence="7 8">Pentatricopeptide repeat-containing protein At4g14170-like</fullName>
    </submittedName>
</protein>
<dbReference type="Pfam" id="PF13041">
    <property type="entry name" value="PPR_2"/>
    <property type="match status" value="2"/>
</dbReference>
<dbReference type="FunFam" id="1.25.40.10:FF:000344">
    <property type="entry name" value="Pentatricopeptide repeat-containing protein"/>
    <property type="match status" value="1"/>
</dbReference>
<dbReference type="RefSeq" id="XP_031400952.1">
    <property type="nucleotide sequence ID" value="XM_031545092.1"/>
</dbReference>
<feature type="repeat" description="PPR" evidence="3">
    <location>
        <begin position="512"/>
        <end position="546"/>
    </location>
</feature>
<name>A0A218WA79_PUNGR</name>
<dbReference type="FunFam" id="1.25.40.10:FF:000280">
    <property type="entry name" value="Pentatricopeptide repeat-containing protein"/>
    <property type="match status" value="1"/>
</dbReference>
<dbReference type="GO" id="GO:0003723">
    <property type="term" value="F:RNA binding"/>
    <property type="evidence" value="ECO:0007669"/>
    <property type="project" value="InterPro"/>
</dbReference>
<dbReference type="Pfam" id="PF20431">
    <property type="entry name" value="E_motif"/>
    <property type="match status" value="1"/>
</dbReference>
<reference evidence="4" key="2">
    <citation type="submission" date="2017-06" db="EMBL/GenBank/DDBJ databases">
        <title>The pomegranate genome and the genomics of punicalagin biosynthesis.</title>
        <authorList>
            <person name="Xu C."/>
        </authorList>
    </citation>
    <scope>NUCLEOTIDE SEQUENCE [LARGE SCALE GENOMIC DNA]</scope>
    <source>
        <tissue evidence="4">Fresh leaf</tissue>
    </source>
</reference>
<dbReference type="PANTHER" id="PTHR47926">
    <property type="entry name" value="PENTATRICOPEPTIDE REPEAT-CONTAINING PROTEIN"/>
    <property type="match status" value="1"/>
</dbReference>
<dbReference type="RefSeq" id="XP_031400954.1">
    <property type="nucleotide sequence ID" value="XM_031545094.1"/>
</dbReference>
<comment type="similarity">
    <text evidence="2">Belongs to the PPR family. PCMP-E subfamily.</text>
</comment>
<evidence type="ECO:0000256" key="2">
    <source>
        <dbReference type="ARBA" id="ARBA00061659"/>
    </source>
</evidence>
<dbReference type="Proteomes" id="UP000197138">
    <property type="component" value="Unassembled WGS sequence"/>
</dbReference>
<dbReference type="GeneID" id="116210931"/>
<reference evidence="5" key="1">
    <citation type="journal article" date="2017" name="Plant J.">
        <title>The pomegranate (Punica granatum L.) genome and the genomics of punicalagin biosynthesis.</title>
        <authorList>
            <person name="Qin G."/>
            <person name="Xu C."/>
            <person name="Ming R."/>
            <person name="Tang H."/>
            <person name="Guyot R."/>
            <person name="Kramer E.M."/>
            <person name="Hu Y."/>
            <person name="Yi X."/>
            <person name="Qi Y."/>
            <person name="Xu X."/>
            <person name="Gao Z."/>
            <person name="Pan H."/>
            <person name="Jian J."/>
            <person name="Tian Y."/>
            <person name="Yue Z."/>
            <person name="Xu Y."/>
        </authorList>
    </citation>
    <scope>NUCLEOTIDE SEQUENCE [LARGE SCALE GENOMIC DNA]</scope>
    <source>
        <strain evidence="5">cv. Dabenzi</strain>
    </source>
</reference>
<dbReference type="InterPro" id="IPR011990">
    <property type="entry name" value="TPR-like_helical_dom_sf"/>
</dbReference>
<evidence type="ECO:0000313" key="6">
    <source>
        <dbReference type="Proteomes" id="UP000515151"/>
    </source>
</evidence>
<dbReference type="FunFam" id="1.25.40.10:FF:000073">
    <property type="entry name" value="Pentatricopeptide repeat-containing protein chloroplastic"/>
    <property type="match status" value="1"/>
</dbReference>
<accession>A0A218WA79</accession>
<evidence type="ECO:0000313" key="7">
    <source>
        <dbReference type="RefSeq" id="XP_031400952.1"/>
    </source>
</evidence>
<dbReference type="InterPro" id="IPR046960">
    <property type="entry name" value="PPR_At4g14850-like_plant"/>
</dbReference>
<dbReference type="PROSITE" id="PS51375">
    <property type="entry name" value="PPR"/>
    <property type="match status" value="6"/>
</dbReference>
<dbReference type="FunFam" id="1.25.40.10:FF:000361">
    <property type="entry name" value="Pentatricopeptide repeat-containing protein chloroplastic"/>
    <property type="match status" value="1"/>
</dbReference>
<dbReference type="PANTHER" id="PTHR47926:SF427">
    <property type="entry name" value="TETRATRICOPEPTIDE-LIKE HELICAL DOMAIN SUPERFAMILY"/>
    <property type="match status" value="1"/>
</dbReference>
<evidence type="ECO:0000313" key="5">
    <source>
        <dbReference type="Proteomes" id="UP000197138"/>
    </source>
</evidence>
<feature type="repeat" description="PPR" evidence="3">
    <location>
        <begin position="310"/>
        <end position="344"/>
    </location>
</feature>
<sequence length="819" mass="90800">MSRILAARSYGLFQVFFFSTSPSRTTNPSNGTAVRKLSRLSSAPDLLPLCSNAQSLLETKQLHALAILNGLLPRSVSICAALILGYASHGHLQSSSILFQQTVPFCYTAFLWNTFIRAQSVCGIHDGFSTYNSMVWAGLRRDDHTFPFVLKTCADYSEVEKGMEIHGAVFKLGFDGDVYVGNTLVQFYGSCRNVKSAAKVFDEMPERDVISWNTAIGVFSINGLYLDAVGLFQDMISASGLSPNLVSVISVLPVCATVEDEKMTSQIHGYMIKTGLDVIVTAGNALVDAYGKCGSMKAAKRVFNEMTERSEVSWNAIITSFAYRELHGDALSTFRLMILEGLTPNTVTISSMLPVLVELEFFNLAKELHGFSMRRGIESDIFIANSLIDMYAKSGHPTEASCVFNKMTRRNVVSWNAMVANFAQNRFEFKALNLIREMQNHGETPNSVTFTSLLPACARMGSLRYGKEIHGRAIRMGLAFDLFVSNALVDMYGKCGGLNLAKNVFSNLWQRDEVSYNSLIVGYSQTSECIESLILFWEMQLTGMKHDVVSFVGAISACANLAALKQGREIHGIVVRKLSHEHLFVANSLLDLYTKCGRIDIAKTAFDRIPIRDVASWNTMILGYGMLGELDVAISLFEAMKYDGVEYDSVSYIAILSACSHGGLVERGRNYFNEMQGRNVKPTTMHYACMVDLLGRAGLMDEAVNLIKDISVEPDANVWGALLGACRLHGSIELGCWAADHLFKLKPNHCGYYALLSNMYAEAGRWDDADRVRELMKSRRVKKDPGFSWVQIRDQVHAFVVGEKLENLDTMYCPGECGW</sequence>
<proteinExistence type="inferred from homology"/>
<feature type="repeat" description="PPR" evidence="3">
    <location>
        <begin position="648"/>
        <end position="682"/>
    </location>
</feature>
<dbReference type="Proteomes" id="UP000515151">
    <property type="component" value="Chromosome 6"/>
</dbReference>
<dbReference type="OrthoDB" id="1880841at2759"/>
<dbReference type="RefSeq" id="XP_031400953.1">
    <property type="nucleotide sequence ID" value="XM_031545093.1"/>
</dbReference>
<feature type="repeat" description="PPR" evidence="3">
    <location>
        <begin position="613"/>
        <end position="647"/>
    </location>
</feature>
<evidence type="ECO:0000313" key="4">
    <source>
        <dbReference type="EMBL" id="OWM69121.1"/>
    </source>
</evidence>
<keyword evidence="1" id="KW-0677">Repeat</keyword>
<reference evidence="6" key="3">
    <citation type="journal article" date="2020" name="Plant Biotechnol. J.">
        <title>The pomegranate (Punica granatum L.) draft genome dissects genetic divergence between soft- and hard-seeded cultivars.</title>
        <authorList>
            <person name="Luo X."/>
            <person name="Li H."/>
            <person name="Wu Z."/>
            <person name="Yao W."/>
            <person name="Zhao P."/>
            <person name="Cao D."/>
            <person name="Yu H."/>
            <person name="Li K."/>
            <person name="Poudel K."/>
            <person name="Zhao D."/>
            <person name="Zhang F."/>
            <person name="Xia X."/>
            <person name="Chen L."/>
            <person name="Wang Q."/>
            <person name="Jing D."/>
            <person name="Cao S."/>
        </authorList>
    </citation>
    <scope>NUCLEOTIDE SEQUENCE [LARGE SCALE GENOMIC DNA]</scope>
</reference>
<feature type="repeat" description="PPR" evidence="3">
    <location>
        <begin position="177"/>
        <end position="211"/>
    </location>
</feature>
<evidence type="ECO:0000313" key="8">
    <source>
        <dbReference type="RefSeq" id="XP_031400953.1"/>
    </source>
</evidence>
<gene>
    <name evidence="7 8 9" type="primary">LOC116210931</name>
    <name evidence="4" type="ORF">CDL15_Pgr025308</name>
</gene>
<dbReference type="AlphaFoldDB" id="A0A218WA79"/>
<evidence type="ECO:0000256" key="1">
    <source>
        <dbReference type="ARBA" id="ARBA00022737"/>
    </source>
</evidence>
<dbReference type="FunFam" id="1.25.40.10:FF:000144">
    <property type="entry name" value="Pentatricopeptide repeat-containing protein, mitochondrial"/>
    <property type="match status" value="1"/>
</dbReference>
<dbReference type="Gene3D" id="1.25.40.10">
    <property type="entry name" value="Tetratricopeptide repeat domain"/>
    <property type="match status" value="6"/>
</dbReference>
<dbReference type="InterPro" id="IPR002885">
    <property type="entry name" value="PPR_rpt"/>
</dbReference>